<dbReference type="Proteomes" id="UP000186601">
    <property type="component" value="Unassembled WGS sequence"/>
</dbReference>
<dbReference type="OrthoDB" id="3355886at2759"/>
<comment type="caution">
    <text evidence="2">The sequence shown here is derived from an EMBL/GenBank/DDBJ whole genome shotgun (WGS) entry which is preliminary data.</text>
</comment>
<feature type="compositionally biased region" description="Basic and acidic residues" evidence="1">
    <location>
        <begin position="142"/>
        <end position="152"/>
    </location>
</feature>
<dbReference type="EMBL" id="MLYV02000712">
    <property type="protein sequence ID" value="PSR79031.1"/>
    <property type="molecule type" value="Genomic_DNA"/>
</dbReference>
<keyword evidence="3" id="KW-1185">Reference proteome</keyword>
<reference evidence="2 3" key="1">
    <citation type="submission" date="2018-02" db="EMBL/GenBank/DDBJ databases">
        <title>Genome sequence of the basidiomycete white-rot fungus Phlebia centrifuga.</title>
        <authorList>
            <person name="Granchi Z."/>
            <person name="Peng M."/>
            <person name="de Vries R.P."/>
            <person name="Hilden K."/>
            <person name="Makela M.R."/>
            <person name="Grigoriev I."/>
            <person name="Riley R."/>
        </authorList>
    </citation>
    <scope>NUCLEOTIDE SEQUENCE [LARGE SCALE GENOMIC DNA]</scope>
    <source>
        <strain evidence="2 3">FBCC195</strain>
    </source>
</reference>
<organism evidence="2 3">
    <name type="scientific">Hermanssonia centrifuga</name>
    <dbReference type="NCBI Taxonomy" id="98765"/>
    <lineage>
        <taxon>Eukaryota</taxon>
        <taxon>Fungi</taxon>
        <taxon>Dikarya</taxon>
        <taxon>Basidiomycota</taxon>
        <taxon>Agaricomycotina</taxon>
        <taxon>Agaricomycetes</taxon>
        <taxon>Polyporales</taxon>
        <taxon>Meruliaceae</taxon>
        <taxon>Hermanssonia</taxon>
    </lineage>
</organism>
<sequence>MSSALRSVTKHTRSVSRTIAAAPTRSFHSPFAVLSSSPLTSPPAPSSEVSPLYEKQLDHSPHPQLSPSGQRTYVVSEPDPRSTPYEVPYGAYPTSAPYQNFPATEAPTIEPRASTSPNLAHPSTTRAVPQNPEGVQESSAVRFREAPGKLYEKGGSYGGLGLMDEASTKPGEGELSSRNPQPDQPDVAKKFSDLGVDNAWKARK</sequence>
<evidence type="ECO:0000313" key="2">
    <source>
        <dbReference type="EMBL" id="PSR79031.1"/>
    </source>
</evidence>
<accession>A0A2R6NX83</accession>
<gene>
    <name evidence="2" type="ORF">PHLCEN_2v7218</name>
</gene>
<name>A0A2R6NX83_9APHY</name>
<feature type="compositionally biased region" description="Polar residues" evidence="1">
    <location>
        <begin position="63"/>
        <end position="73"/>
    </location>
</feature>
<protein>
    <submittedName>
        <fullName evidence="2">Uncharacterized protein</fullName>
    </submittedName>
</protein>
<evidence type="ECO:0000313" key="3">
    <source>
        <dbReference type="Proteomes" id="UP000186601"/>
    </source>
</evidence>
<evidence type="ECO:0000256" key="1">
    <source>
        <dbReference type="SAM" id="MobiDB-lite"/>
    </source>
</evidence>
<dbReference type="AlphaFoldDB" id="A0A2R6NX83"/>
<proteinExistence type="predicted"/>
<feature type="region of interest" description="Disordered" evidence="1">
    <location>
        <begin position="1"/>
        <end position="204"/>
    </location>
</feature>
<feature type="compositionally biased region" description="Polar residues" evidence="1">
    <location>
        <begin position="113"/>
        <end position="128"/>
    </location>
</feature>